<evidence type="ECO:0000313" key="2">
    <source>
        <dbReference type="EMBL" id="GAA0556720.1"/>
    </source>
</evidence>
<reference evidence="3" key="1">
    <citation type="journal article" date="2019" name="Int. J. Syst. Evol. Microbiol.">
        <title>The Global Catalogue of Microorganisms (GCM) 10K type strain sequencing project: providing services to taxonomists for standard genome sequencing and annotation.</title>
        <authorList>
            <consortium name="The Broad Institute Genomics Platform"/>
            <consortium name="The Broad Institute Genome Sequencing Center for Infectious Disease"/>
            <person name="Wu L."/>
            <person name="Ma J."/>
        </authorList>
    </citation>
    <scope>NUCLEOTIDE SEQUENCE [LARGE SCALE GENOMIC DNA]</scope>
    <source>
        <strain evidence="3">JCM 10303</strain>
    </source>
</reference>
<feature type="region of interest" description="Disordered" evidence="1">
    <location>
        <begin position="1"/>
        <end position="21"/>
    </location>
</feature>
<gene>
    <name evidence="2" type="ORF">GCM10009533_63020</name>
</gene>
<accession>A0ABP3P0E8</accession>
<dbReference type="Proteomes" id="UP001500729">
    <property type="component" value="Unassembled WGS sequence"/>
</dbReference>
<name>A0ABP3P0E8_SACER</name>
<keyword evidence="2" id="KW-0808">Transferase</keyword>
<proteinExistence type="predicted"/>
<protein>
    <submittedName>
        <fullName evidence="2">Uridine kinase</fullName>
    </submittedName>
</protein>
<dbReference type="Gene3D" id="3.40.50.300">
    <property type="entry name" value="P-loop containing nucleotide triphosphate hydrolases"/>
    <property type="match status" value="1"/>
</dbReference>
<evidence type="ECO:0000256" key="1">
    <source>
        <dbReference type="SAM" id="MobiDB-lite"/>
    </source>
</evidence>
<sequence length="242" mass="26409">MHAYESVSTWRQPEPAPASDARTALVGGIAETVSRRSPGRLRVAIDGFTASGKTSFGHELAAALRGLGRPTLRATMDDFKNPWREARERGYDRISGPGYYRNAYDFVSARELLLDPAGPEGSGEVVLCAHDPLTGEDHRDKVVRAAGDAVLVVDSVFAFRPEYDACWDYRIWLEVDAGVSPARGIARDVAIEGVGEATRLHRDRYHPALALYLEEVGPRGRADVVIDNTDFANPRIVPAPGP</sequence>
<evidence type="ECO:0000313" key="3">
    <source>
        <dbReference type="Proteomes" id="UP001500729"/>
    </source>
</evidence>
<dbReference type="GO" id="GO:0016301">
    <property type="term" value="F:kinase activity"/>
    <property type="evidence" value="ECO:0007669"/>
    <property type="project" value="UniProtKB-KW"/>
</dbReference>
<dbReference type="SUPFAM" id="SSF52540">
    <property type="entry name" value="P-loop containing nucleoside triphosphate hydrolases"/>
    <property type="match status" value="1"/>
</dbReference>
<dbReference type="InterPro" id="IPR027417">
    <property type="entry name" value="P-loop_NTPase"/>
</dbReference>
<comment type="caution">
    <text evidence="2">The sequence shown here is derived from an EMBL/GenBank/DDBJ whole genome shotgun (WGS) entry which is preliminary data.</text>
</comment>
<keyword evidence="2" id="KW-0418">Kinase</keyword>
<dbReference type="RefSeq" id="WP_009949784.1">
    <property type="nucleotide sequence ID" value="NZ_BAAAGS010000071.1"/>
</dbReference>
<feature type="compositionally biased region" description="Polar residues" evidence="1">
    <location>
        <begin position="1"/>
        <end position="11"/>
    </location>
</feature>
<organism evidence="2 3">
    <name type="scientific">Saccharopolyspora erythraea</name>
    <name type="common">Streptomyces erythraeus</name>
    <dbReference type="NCBI Taxonomy" id="1836"/>
    <lineage>
        <taxon>Bacteria</taxon>
        <taxon>Bacillati</taxon>
        <taxon>Actinomycetota</taxon>
        <taxon>Actinomycetes</taxon>
        <taxon>Pseudonocardiales</taxon>
        <taxon>Pseudonocardiaceae</taxon>
        <taxon>Saccharopolyspora</taxon>
    </lineage>
</organism>
<keyword evidence="3" id="KW-1185">Reference proteome</keyword>
<dbReference type="EMBL" id="BAAAGS010000071">
    <property type="protein sequence ID" value="GAA0556720.1"/>
    <property type="molecule type" value="Genomic_DNA"/>
</dbReference>